<organism evidence="3 4">
    <name type="scientific">Candidatus Dorea gallistercoris</name>
    <dbReference type="NCBI Taxonomy" id="2838542"/>
    <lineage>
        <taxon>Bacteria</taxon>
        <taxon>Bacillati</taxon>
        <taxon>Bacillota</taxon>
        <taxon>Clostridia</taxon>
        <taxon>Lachnospirales</taxon>
        <taxon>Lachnospiraceae</taxon>
        <taxon>Dorea</taxon>
    </lineage>
</organism>
<dbReference type="GO" id="GO:0003677">
    <property type="term" value="F:DNA binding"/>
    <property type="evidence" value="ECO:0007669"/>
    <property type="project" value="InterPro"/>
</dbReference>
<evidence type="ECO:0000313" key="4">
    <source>
        <dbReference type="Proteomes" id="UP000824263"/>
    </source>
</evidence>
<dbReference type="PANTHER" id="PTHR47396">
    <property type="entry name" value="TYPE I RESTRICTION ENZYME ECOKI R PROTEIN"/>
    <property type="match status" value="1"/>
</dbReference>
<dbReference type="GO" id="GO:0016787">
    <property type="term" value="F:hydrolase activity"/>
    <property type="evidence" value="ECO:0007669"/>
    <property type="project" value="InterPro"/>
</dbReference>
<dbReference type="SMART" id="SM00487">
    <property type="entry name" value="DEXDc"/>
    <property type="match status" value="1"/>
</dbReference>
<feature type="transmembrane region" description="Helical" evidence="1">
    <location>
        <begin position="681"/>
        <end position="706"/>
    </location>
</feature>
<dbReference type="InterPro" id="IPR050742">
    <property type="entry name" value="Helicase_Restrict-Modif_Enz"/>
</dbReference>
<dbReference type="PANTHER" id="PTHR47396:SF1">
    <property type="entry name" value="ATP-DEPENDENT HELICASE IRC3-RELATED"/>
    <property type="match status" value="1"/>
</dbReference>
<keyword evidence="1" id="KW-0812">Transmembrane</keyword>
<dbReference type="GO" id="GO:0004386">
    <property type="term" value="F:helicase activity"/>
    <property type="evidence" value="ECO:0007669"/>
    <property type="project" value="UniProtKB-KW"/>
</dbReference>
<evidence type="ECO:0000256" key="1">
    <source>
        <dbReference type="SAM" id="Phobius"/>
    </source>
</evidence>
<keyword evidence="3" id="KW-0067">ATP-binding</keyword>
<dbReference type="Proteomes" id="UP000824263">
    <property type="component" value="Unassembled WGS sequence"/>
</dbReference>
<reference evidence="3" key="2">
    <citation type="submission" date="2021-04" db="EMBL/GenBank/DDBJ databases">
        <authorList>
            <person name="Gilroy R."/>
        </authorList>
    </citation>
    <scope>NUCLEOTIDE SEQUENCE</scope>
    <source>
        <strain evidence="3">ChiSxjej1B13-11762</strain>
    </source>
</reference>
<comment type="caution">
    <text evidence="3">The sequence shown here is derived from an EMBL/GenBank/DDBJ whole genome shotgun (WGS) entry which is preliminary data.</text>
</comment>
<dbReference type="InterPro" id="IPR014001">
    <property type="entry name" value="Helicase_ATP-bd"/>
</dbReference>
<dbReference type="GO" id="GO:0005829">
    <property type="term" value="C:cytosol"/>
    <property type="evidence" value="ECO:0007669"/>
    <property type="project" value="TreeGrafter"/>
</dbReference>
<keyword evidence="1" id="KW-0472">Membrane</keyword>
<evidence type="ECO:0000313" key="3">
    <source>
        <dbReference type="EMBL" id="HIW82849.1"/>
    </source>
</evidence>
<sequence>MNIYDGALRFGGTWRSYQQRVLDHTEEYLDDGRVHIVAAPGSGKTTLGIELFRRLGEPCLILSPSITIRQQWIARIKEGFLLEGNKVEDWCSNNIQKPKAVTAITYQALHSCMKHYAGVLKEEGEEEEGLSEEETVDYREFDIYQTIREAKVGTICLDEAHHLRSEWWKALEEFLRHVPQMKIISLTATPPYDSTPAQWKRYIDMCGPIDEEIFTPELVKEGSLCPHQDYVYFNWPTKEETHAAETYLKKAGQVVEEIKQDREFVQMIAAHEGLLNPMEYSEKFLDHPKYFSSILIFLQEMGVPFSRYLKELLGTKGKLPRLNHEWMEVLLQGFLYEDTEAYPCDKVYREQIIEKLKEAGCIRRKKVCLAKNEEITKLLVKSAGKLNSIGEIVRSEQEGLGESLRLLILCDFIKKEMLSYIGNEEKEIKELGAVPIFEYLRRQKIPGLRLGVLSGSVVIVPSDTEGELKELLAQYGCEGTLSPLSDTGYSRAAIKGNSHHMVAVITELFTRGRVNALVGTKSLLGEGWDSPCINSLVLATYVGSFMLSNQMRGRAIRVFKGEPDKTSNIWHLACILPQKKGKTKGSDLSGDYETLERRFEAFLGVSCREAVIESGIGRLGIGDELDSKRDIEKVNERMRKRARDRAGLRAAWEQSLKVIHGDMAVEEVQEIEKEKAELGYLFANAVACEIVSAIGAVLFFFCRVFLEAGLNVHSGPAVLAGFGFLLCAVGVLRYGYRIVSLLTPQKRVKKTAEGILAALIQIGKIEEPEHCRVATEETDVLVGAYLKGGSTRDKTLFAACLGELWGVIDNPRYLLMRKRGKEQAKESYAVPEIFGKHREEADIFAACMRKVLGSYVAVYTRTPEGRRLLLKARTRSFVNKNDQLLTGKKQVKGKYE</sequence>
<protein>
    <submittedName>
        <fullName evidence="3">DEAD/DEAH box helicase family protein</fullName>
    </submittedName>
</protein>
<dbReference type="GO" id="GO:0005524">
    <property type="term" value="F:ATP binding"/>
    <property type="evidence" value="ECO:0007669"/>
    <property type="project" value="InterPro"/>
</dbReference>
<keyword evidence="1" id="KW-1133">Transmembrane helix</keyword>
<name>A0A9D1R7S8_9FIRM</name>
<evidence type="ECO:0000259" key="2">
    <source>
        <dbReference type="PROSITE" id="PS51192"/>
    </source>
</evidence>
<feature type="transmembrane region" description="Helical" evidence="1">
    <location>
        <begin position="718"/>
        <end position="736"/>
    </location>
</feature>
<gene>
    <name evidence="3" type="ORF">H9873_00780</name>
</gene>
<dbReference type="AlphaFoldDB" id="A0A9D1R7S8"/>
<dbReference type="Pfam" id="PF04851">
    <property type="entry name" value="ResIII"/>
    <property type="match status" value="1"/>
</dbReference>
<dbReference type="CDD" id="cd18785">
    <property type="entry name" value="SF2_C"/>
    <property type="match status" value="1"/>
</dbReference>
<proteinExistence type="predicted"/>
<dbReference type="InterPro" id="IPR027417">
    <property type="entry name" value="P-loop_NTPase"/>
</dbReference>
<keyword evidence="3" id="KW-0547">Nucleotide-binding</keyword>
<dbReference type="InterPro" id="IPR006935">
    <property type="entry name" value="Helicase/UvrB_N"/>
</dbReference>
<feature type="domain" description="Helicase ATP-binding" evidence="2">
    <location>
        <begin position="25"/>
        <end position="208"/>
    </location>
</feature>
<keyword evidence="3" id="KW-0378">Hydrolase</keyword>
<keyword evidence="3" id="KW-0347">Helicase</keyword>
<dbReference type="EMBL" id="DXGF01000015">
    <property type="protein sequence ID" value="HIW82849.1"/>
    <property type="molecule type" value="Genomic_DNA"/>
</dbReference>
<dbReference type="SUPFAM" id="SSF52540">
    <property type="entry name" value="P-loop containing nucleoside triphosphate hydrolases"/>
    <property type="match status" value="2"/>
</dbReference>
<dbReference type="Gene3D" id="3.40.50.300">
    <property type="entry name" value="P-loop containing nucleotide triphosphate hydrolases"/>
    <property type="match status" value="2"/>
</dbReference>
<accession>A0A9D1R7S8</accession>
<dbReference type="PROSITE" id="PS51192">
    <property type="entry name" value="HELICASE_ATP_BIND_1"/>
    <property type="match status" value="1"/>
</dbReference>
<reference evidence="3" key="1">
    <citation type="journal article" date="2021" name="PeerJ">
        <title>Extensive microbial diversity within the chicken gut microbiome revealed by metagenomics and culture.</title>
        <authorList>
            <person name="Gilroy R."/>
            <person name="Ravi A."/>
            <person name="Getino M."/>
            <person name="Pursley I."/>
            <person name="Horton D.L."/>
            <person name="Alikhan N.F."/>
            <person name="Baker D."/>
            <person name="Gharbi K."/>
            <person name="Hall N."/>
            <person name="Watson M."/>
            <person name="Adriaenssens E.M."/>
            <person name="Foster-Nyarko E."/>
            <person name="Jarju S."/>
            <person name="Secka A."/>
            <person name="Antonio M."/>
            <person name="Oren A."/>
            <person name="Chaudhuri R.R."/>
            <person name="La Ragione R."/>
            <person name="Hildebrand F."/>
            <person name="Pallen M.J."/>
        </authorList>
    </citation>
    <scope>NUCLEOTIDE SEQUENCE</scope>
    <source>
        <strain evidence="3">ChiSxjej1B13-11762</strain>
    </source>
</reference>